<sequence length="97" mass="9751">MAPVQVSKYGKTFDCFNASHMMQGSAATATQQSVAMNCGPANHAMNGMYMPGASHMACNNWDNTVAAAPSAAARGTPTTLAATLAATLATLATLAAA</sequence>
<dbReference type="EMBL" id="CP000596">
    <property type="protein sequence ID" value="ABP00238.1"/>
    <property type="molecule type" value="Genomic_DNA"/>
</dbReference>
<accession>A4S8S9</accession>
<reference evidence="1 2" key="1">
    <citation type="journal article" date="2007" name="Proc. Natl. Acad. Sci. U.S.A.">
        <title>The tiny eukaryote Ostreococcus provides genomic insights into the paradox of plankton speciation.</title>
        <authorList>
            <person name="Palenik B."/>
            <person name="Grimwood J."/>
            <person name="Aerts A."/>
            <person name="Rouze P."/>
            <person name="Salamov A."/>
            <person name="Putnam N."/>
            <person name="Dupont C."/>
            <person name="Jorgensen R."/>
            <person name="Derelle E."/>
            <person name="Rombauts S."/>
            <person name="Zhou K."/>
            <person name="Otillar R."/>
            <person name="Merchant S.S."/>
            <person name="Podell S."/>
            <person name="Gaasterland T."/>
            <person name="Napoli C."/>
            <person name="Gendler K."/>
            <person name="Manuell A."/>
            <person name="Tai V."/>
            <person name="Vallon O."/>
            <person name="Piganeau G."/>
            <person name="Jancek S."/>
            <person name="Heijde M."/>
            <person name="Jabbari K."/>
            <person name="Bowler C."/>
            <person name="Lohr M."/>
            <person name="Robbens S."/>
            <person name="Werner G."/>
            <person name="Dubchak I."/>
            <person name="Pazour G.J."/>
            <person name="Ren Q."/>
            <person name="Paulsen I."/>
            <person name="Delwiche C."/>
            <person name="Schmutz J."/>
            <person name="Rokhsar D."/>
            <person name="Van de Peer Y."/>
            <person name="Moreau H."/>
            <person name="Grigoriev I.V."/>
        </authorList>
    </citation>
    <scope>NUCLEOTIDE SEQUENCE [LARGE SCALE GENOMIC DNA]</scope>
    <source>
        <strain evidence="1 2">CCE9901</strain>
    </source>
</reference>
<organism evidence="1 2">
    <name type="scientific">Ostreococcus lucimarinus (strain CCE9901)</name>
    <dbReference type="NCBI Taxonomy" id="436017"/>
    <lineage>
        <taxon>Eukaryota</taxon>
        <taxon>Viridiplantae</taxon>
        <taxon>Chlorophyta</taxon>
        <taxon>Mamiellophyceae</taxon>
        <taxon>Mamiellales</taxon>
        <taxon>Bathycoccaceae</taxon>
        <taxon>Ostreococcus</taxon>
    </lineage>
</organism>
<dbReference type="Proteomes" id="UP000001568">
    <property type="component" value="Chromosome 16"/>
</dbReference>
<gene>
    <name evidence="1" type="ORF">OSTLU_27956</name>
</gene>
<dbReference type="KEGG" id="olu:OSTLU_27956"/>
<dbReference type="RefSeq" id="XP_001421944.1">
    <property type="nucleotide sequence ID" value="XM_001421907.1"/>
</dbReference>
<dbReference type="GeneID" id="5005987"/>
<name>A4S8S9_OSTLU</name>
<dbReference type="AlphaFoldDB" id="A4S8S9"/>
<dbReference type="HOGENOM" id="CLU_2350521_0_0_1"/>
<evidence type="ECO:0000313" key="1">
    <source>
        <dbReference type="EMBL" id="ABP00238.1"/>
    </source>
</evidence>
<keyword evidence="2" id="KW-1185">Reference proteome</keyword>
<protein>
    <submittedName>
        <fullName evidence="1">Uncharacterized protein</fullName>
    </submittedName>
</protein>
<dbReference type="Gramene" id="ABP00238">
    <property type="protein sequence ID" value="ABP00238"/>
    <property type="gene ID" value="OSTLU_27956"/>
</dbReference>
<proteinExistence type="predicted"/>
<evidence type="ECO:0000313" key="2">
    <source>
        <dbReference type="Proteomes" id="UP000001568"/>
    </source>
</evidence>